<gene>
    <name evidence="2" type="ORF">ACFSBX_16885</name>
</gene>
<protein>
    <submittedName>
        <fullName evidence="2">Uncharacterized protein</fullName>
    </submittedName>
</protein>
<keyword evidence="1" id="KW-0812">Transmembrane</keyword>
<evidence type="ECO:0000313" key="2">
    <source>
        <dbReference type="EMBL" id="MFD1600617.1"/>
    </source>
</evidence>
<feature type="transmembrane region" description="Helical" evidence="1">
    <location>
        <begin position="42"/>
        <end position="59"/>
    </location>
</feature>
<keyword evidence="1" id="KW-0472">Membrane</keyword>
<evidence type="ECO:0000313" key="3">
    <source>
        <dbReference type="Proteomes" id="UP001597085"/>
    </source>
</evidence>
<evidence type="ECO:0000256" key="1">
    <source>
        <dbReference type="SAM" id="Phobius"/>
    </source>
</evidence>
<feature type="transmembrane region" description="Helical" evidence="1">
    <location>
        <begin position="16"/>
        <end position="36"/>
    </location>
</feature>
<keyword evidence="1" id="KW-1133">Transmembrane helix</keyword>
<accession>A0ABD6CSM7</accession>
<keyword evidence="3" id="KW-1185">Reference proteome</keyword>
<reference evidence="2 3" key="1">
    <citation type="journal article" date="2019" name="Int. J. Syst. Evol. Microbiol.">
        <title>The Global Catalogue of Microorganisms (GCM) 10K type strain sequencing project: providing services to taxonomists for standard genome sequencing and annotation.</title>
        <authorList>
            <consortium name="The Broad Institute Genomics Platform"/>
            <consortium name="The Broad Institute Genome Sequencing Center for Infectious Disease"/>
            <person name="Wu L."/>
            <person name="Ma J."/>
        </authorList>
    </citation>
    <scope>NUCLEOTIDE SEQUENCE [LARGE SCALE GENOMIC DNA]</scope>
    <source>
        <strain evidence="2 3">CGMCC 1.12121</strain>
    </source>
</reference>
<comment type="caution">
    <text evidence="2">The sequence shown here is derived from an EMBL/GenBank/DDBJ whole genome shotgun (WGS) entry which is preliminary data.</text>
</comment>
<name>A0ABD6CSM7_9EURY</name>
<dbReference type="Proteomes" id="UP001597085">
    <property type="component" value="Unassembled WGS sequence"/>
</dbReference>
<sequence length="230" mass="26563">MSRHQEFIEFGKRPEIAVAIGTFVLLLAIYWTTDLFTADEAVAFGTLFLALITAITVYTNQQQTKYMRKELKFMRRPRLSIHHENEDDGGMIVFENTGQVPVEATVRISLAPIGETESDDPILNNELQYEELPDEVKVYKGGAGDWRKTTEFLEPGQKQKYVIGMFGHEMTVRDDDYGLEDFHWIRIDGQLTSTLSETDTRDIQRLFQYSINNSHVIFSSYSFDEARKQE</sequence>
<dbReference type="AlphaFoldDB" id="A0ABD6CSM7"/>
<organism evidence="2 3">
    <name type="scientific">Halobellus rarus</name>
    <dbReference type="NCBI Taxonomy" id="1126237"/>
    <lineage>
        <taxon>Archaea</taxon>
        <taxon>Methanobacteriati</taxon>
        <taxon>Methanobacteriota</taxon>
        <taxon>Stenosarchaea group</taxon>
        <taxon>Halobacteria</taxon>
        <taxon>Halobacteriales</taxon>
        <taxon>Haloferacaceae</taxon>
        <taxon>Halobellus</taxon>
    </lineage>
</organism>
<dbReference type="EMBL" id="JBHUDK010000016">
    <property type="protein sequence ID" value="MFD1600617.1"/>
    <property type="molecule type" value="Genomic_DNA"/>
</dbReference>
<proteinExistence type="predicted"/>
<dbReference type="RefSeq" id="WP_390278281.1">
    <property type="nucleotide sequence ID" value="NZ_JBHUDK010000016.1"/>
</dbReference>